<keyword evidence="5 6" id="KW-0472">Membrane</keyword>
<feature type="transmembrane region" description="Helical" evidence="6">
    <location>
        <begin position="412"/>
        <end position="433"/>
    </location>
</feature>
<feature type="transmembrane region" description="Helical" evidence="6">
    <location>
        <begin position="145"/>
        <end position="167"/>
    </location>
</feature>
<feature type="domain" description="RDD" evidence="7">
    <location>
        <begin position="398"/>
        <end position="550"/>
    </location>
</feature>
<dbReference type="Pfam" id="PF06271">
    <property type="entry name" value="RDD"/>
    <property type="match status" value="1"/>
</dbReference>
<keyword evidence="3 6" id="KW-0812">Transmembrane</keyword>
<sequence>MPVKVRCKGCQKVLKAPDKARGKVLKCPDCGERIRVPSGEKKRPKRKKRPVKVEEEDTDGLGFLAGIDLSDSRHIEDRHVRICPKCAVEVDEEDEICENCGVIIETGQLSDKERRKRERRGPDPAEFFPVAWSDPWQFTLNHIPLVFRTILFWTIFGTLSICCSYMSNWCSNIPPKLFWAGLAFASLLGVYGWFFFLQLEVMKLTFAKKKVLKKIKLDPFTAMSLGLKLAVWPLVLILPFFWFPVFWVLPILAFPIAMTHFAMPYTYKAFLPITMGKQFFKTIGASLYWLLIVMTIGVFNFILIGLASYYSKAVIVWVLALILKIAALMTIIGTESLTVTAYVCIGVAGVFVFGTITFIIALFSSPVAIYVMRLTGLFGYYNQEKLELKRYQPEGVKAPFGARYMAFLVDRLMAGIFFVVVFSLFAAAAWLIMYMGENLPDTNPEEKLEFFEWVNEFLILFKTPLILTTLLFGGFIYKYFIGGVTGPSQATLGKHALGLIVTDHKGRRLKKPLAWKRLFYRELLGTFTLGISYLLAAFKQSQQTMYDKITQTQVMWKGDDERS</sequence>
<organism evidence="8">
    <name type="scientific">hydrothermal vent metagenome</name>
    <dbReference type="NCBI Taxonomy" id="652676"/>
    <lineage>
        <taxon>unclassified sequences</taxon>
        <taxon>metagenomes</taxon>
        <taxon>ecological metagenomes</taxon>
    </lineage>
</organism>
<dbReference type="InterPro" id="IPR010432">
    <property type="entry name" value="RDD"/>
</dbReference>
<evidence type="ECO:0000256" key="5">
    <source>
        <dbReference type="ARBA" id="ARBA00023136"/>
    </source>
</evidence>
<dbReference type="EMBL" id="UOGL01000333">
    <property type="protein sequence ID" value="VAX39454.1"/>
    <property type="molecule type" value="Genomic_DNA"/>
</dbReference>
<protein>
    <recommendedName>
        <fullName evidence="7">RDD domain-containing protein</fullName>
    </recommendedName>
</protein>
<comment type="subcellular location">
    <subcellularLocation>
        <location evidence="1">Cell membrane</location>
        <topology evidence="1">Multi-pass membrane protein</topology>
    </subcellularLocation>
</comment>
<keyword evidence="4 6" id="KW-1133">Transmembrane helix</keyword>
<evidence type="ECO:0000256" key="2">
    <source>
        <dbReference type="ARBA" id="ARBA00022475"/>
    </source>
</evidence>
<dbReference type="GO" id="GO:0005886">
    <property type="term" value="C:plasma membrane"/>
    <property type="evidence" value="ECO:0007669"/>
    <property type="project" value="UniProtKB-SubCell"/>
</dbReference>
<proteinExistence type="predicted"/>
<dbReference type="PANTHER" id="PTHR36115">
    <property type="entry name" value="PROLINE-RICH ANTIGEN HOMOLOG-RELATED"/>
    <property type="match status" value="1"/>
</dbReference>
<feature type="transmembrane region" description="Helical" evidence="6">
    <location>
        <begin position="339"/>
        <end position="361"/>
    </location>
</feature>
<feature type="transmembrane region" description="Helical" evidence="6">
    <location>
        <begin position="518"/>
        <end position="538"/>
    </location>
</feature>
<evidence type="ECO:0000256" key="1">
    <source>
        <dbReference type="ARBA" id="ARBA00004651"/>
    </source>
</evidence>
<feature type="transmembrane region" description="Helical" evidence="6">
    <location>
        <begin position="220"/>
        <end position="241"/>
    </location>
</feature>
<feature type="transmembrane region" description="Helical" evidence="6">
    <location>
        <begin position="314"/>
        <end position="332"/>
    </location>
</feature>
<keyword evidence="2" id="KW-1003">Cell membrane</keyword>
<accession>A0A3B1DTF7</accession>
<name>A0A3B1DTF7_9ZZZZ</name>
<feature type="transmembrane region" description="Helical" evidence="6">
    <location>
        <begin position="179"/>
        <end position="199"/>
    </location>
</feature>
<evidence type="ECO:0000259" key="7">
    <source>
        <dbReference type="Pfam" id="PF06271"/>
    </source>
</evidence>
<reference evidence="8" key="1">
    <citation type="submission" date="2018-06" db="EMBL/GenBank/DDBJ databases">
        <authorList>
            <person name="Zhirakovskaya E."/>
        </authorList>
    </citation>
    <scope>NUCLEOTIDE SEQUENCE</scope>
</reference>
<evidence type="ECO:0000256" key="3">
    <source>
        <dbReference type="ARBA" id="ARBA00022692"/>
    </source>
</evidence>
<gene>
    <name evidence="8" type="ORF">MNBD_PLANCTO02-3105</name>
</gene>
<feature type="transmembrane region" description="Helical" evidence="6">
    <location>
        <begin position="453"/>
        <end position="477"/>
    </location>
</feature>
<feature type="transmembrane region" description="Helical" evidence="6">
    <location>
        <begin position="287"/>
        <end position="308"/>
    </location>
</feature>
<evidence type="ECO:0000256" key="4">
    <source>
        <dbReference type="ARBA" id="ARBA00022989"/>
    </source>
</evidence>
<feature type="transmembrane region" description="Helical" evidence="6">
    <location>
        <begin position="367"/>
        <end position="383"/>
    </location>
</feature>
<dbReference type="AlphaFoldDB" id="A0A3B1DTF7"/>
<evidence type="ECO:0000313" key="8">
    <source>
        <dbReference type="EMBL" id="VAX39454.1"/>
    </source>
</evidence>
<feature type="transmembrane region" description="Helical" evidence="6">
    <location>
        <begin position="247"/>
        <end position="267"/>
    </location>
</feature>
<dbReference type="InterPro" id="IPR051791">
    <property type="entry name" value="Pra-immunoreactive"/>
</dbReference>
<evidence type="ECO:0000256" key="6">
    <source>
        <dbReference type="SAM" id="Phobius"/>
    </source>
</evidence>